<evidence type="ECO:0000313" key="3">
    <source>
        <dbReference type="EMBL" id="GAA3800342.1"/>
    </source>
</evidence>
<gene>
    <name evidence="3" type="ORF">GCM10022226_19910</name>
</gene>
<keyword evidence="2" id="KW-1133">Transmembrane helix</keyword>
<keyword evidence="2" id="KW-0812">Transmembrane</keyword>
<keyword evidence="2" id="KW-0472">Membrane</keyword>
<keyword evidence="4" id="KW-1185">Reference proteome</keyword>
<dbReference type="EMBL" id="BAAAZR010000002">
    <property type="protein sequence ID" value="GAA3800342.1"/>
    <property type="molecule type" value="Genomic_DNA"/>
</dbReference>
<feature type="compositionally biased region" description="Pro residues" evidence="1">
    <location>
        <begin position="90"/>
        <end position="99"/>
    </location>
</feature>
<evidence type="ECO:0000256" key="1">
    <source>
        <dbReference type="SAM" id="MobiDB-lite"/>
    </source>
</evidence>
<protein>
    <submittedName>
        <fullName evidence="3">Uncharacterized protein</fullName>
    </submittedName>
</protein>
<feature type="region of interest" description="Disordered" evidence="1">
    <location>
        <begin position="1"/>
        <end position="30"/>
    </location>
</feature>
<feature type="compositionally biased region" description="Pro residues" evidence="1">
    <location>
        <begin position="56"/>
        <end position="67"/>
    </location>
</feature>
<evidence type="ECO:0000256" key="2">
    <source>
        <dbReference type="SAM" id="Phobius"/>
    </source>
</evidence>
<evidence type="ECO:0000313" key="4">
    <source>
        <dbReference type="Proteomes" id="UP001500888"/>
    </source>
</evidence>
<organism evidence="3 4">
    <name type="scientific">Sphaerisporangium flaviroseum</name>
    <dbReference type="NCBI Taxonomy" id="509199"/>
    <lineage>
        <taxon>Bacteria</taxon>
        <taxon>Bacillati</taxon>
        <taxon>Actinomycetota</taxon>
        <taxon>Actinomycetes</taxon>
        <taxon>Streptosporangiales</taxon>
        <taxon>Streptosporangiaceae</taxon>
        <taxon>Sphaerisporangium</taxon>
    </lineage>
</organism>
<feature type="region of interest" description="Disordered" evidence="1">
    <location>
        <begin position="228"/>
        <end position="284"/>
    </location>
</feature>
<dbReference type="Proteomes" id="UP001500888">
    <property type="component" value="Unassembled WGS sequence"/>
</dbReference>
<reference evidence="4" key="1">
    <citation type="journal article" date="2019" name="Int. J. Syst. Evol. Microbiol.">
        <title>The Global Catalogue of Microorganisms (GCM) 10K type strain sequencing project: providing services to taxonomists for standard genome sequencing and annotation.</title>
        <authorList>
            <consortium name="The Broad Institute Genomics Platform"/>
            <consortium name="The Broad Institute Genome Sequencing Center for Infectious Disease"/>
            <person name="Wu L."/>
            <person name="Ma J."/>
        </authorList>
    </citation>
    <scope>NUCLEOTIDE SEQUENCE [LARGE SCALE GENOMIC DNA]</scope>
    <source>
        <strain evidence="4">JCM 16908</strain>
    </source>
</reference>
<accession>A0ABP7HSF8</accession>
<sequence>MEDLVTSPTPDKPNERSSIGSGRSRGRVPRPLIVATTVALLTSGGIGLAAAAAATPTPPPTGTPTPTPTISETPTDIPTPTPTDTSTEPPAEPPAPAPTVVPPLGAWAFTGALHGDLVVPAKPRCTFVTLFVQTGEATAVAEDSVTVRSQDGYERTYTIAESTRTIAGRWGNSEVRQGDWVSVSALTEGETATAAYIIDLSRPSRNIWRGHGYWYSKQWPVGTAKWRTPKPCPTPTPTITPTPSVTPTVTPTDTVTPTVTPTEPTTEPTPTVTQTVTADPTPTP</sequence>
<feature type="compositionally biased region" description="Low complexity" evidence="1">
    <location>
        <begin position="68"/>
        <end position="89"/>
    </location>
</feature>
<name>A0ABP7HSF8_9ACTN</name>
<feature type="transmembrane region" description="Helical" evidence="2">
    <location>
        <begin position="32"/>
        <end position="54"/>
    </location>
</feature>
<feature type="region of interest" description="Disordered" evidence="1">
    <location>
        <begin position="51"/>
        <end position="99"/>
    </location>
</feature>
<proteinExistence type="predicted"/>
<feature type="compositionally biased region" description="Low complexity" evidence="1">
    <location>
        <begin position="241"/>
        <end position="284"/>
    </location>
</feature>
<comment type="caution">
    <text evidence="3">The sequence shown here is derived from an EMBL/GenBank/DDBJ whole genome shotgun (WGS) entry which is preliminary data.</text>
</comment>
<feature type="compositionally biased region" description="Pro residues" evidence="1">
    <location>
        <begin position="230"/>
        <end position="240"/>
    </location>
</feature>